<dbReference type="InterPro" id="IPR000608">
    <property type="entry name" value="UBC"/>
</dbReference>
<evidence type="ECO:0000256" key="12">
    <source>
        <dbReference type="ARBA" id="ARBA00079258"/>
    </source>
</evidence>
<dbReference type="STRING" id="30522.A0A4W2F238"/>
<dbReference type="Ensembl" id="ENSBIXT00000052241.1">
    <property type="protein sequence ID" value="ENSBIXP00000043464.1"/>
    <property type="gene ID" value="ENSBIXG00000027574.1"/>
</dbReference>
<reference evidence="17 18" key="1">
    <citation type="submission" date="2018-11" db="EMBL/GenBank/DDBJ databases">
        <title>Haplotype-resolved cattle genomes.</title>
        <authorList>
            <person name="Low W.Y."/>
            <person name="Tearle R."/>
            <person name="Bickhart D.M."/>
            <person name="Rosen B.D."/>
            <person name="Koren S."/>
            <person name="Rhie A."/>
            <person name="Hiendleder S."/>
            <person name="Phillippy A.M."/>
            <person name="Smith T.P.L."/>
            <person name="Williams J.L."/>
        </authorList>
    </citation>
    <scope>NUCLEOTIDE SEQUENCE [LARGE SCALE GENOMIC DNA]</scope>
</reference>
<reference evidence="17" key="3">
    <citation type="submission" date="2025-09" db="UniProtKB">
        <authorList>
            <consortium name="Ensembl"/>
        </authorList>
    </citation>
    <scope>IDENTIFICATION</scope>
</reference>
<dbReference type="SUPFAM" id="SSF54495">
    <property type="entry name" value="UBC-like"/>
    <property type="match status" value="1"/>
</dbReference>
<evidence type="ECO:0000256" key="13">
    <source>
        <dbReference type="ARBA" id="ARBA00079959"/>
    </source>
</evidence>
<comment type="similarity">
    <text evidence="15">Belongs to the ubiquitin-conjugating enzyme family.</text>
</comment>
<comment type="pathway">
    <text evidence="7">Protein modification.</text>
</comment>
<dbReference type="InterPro" id="IPR016135">
    <property type="entry name" value="UBQ-conjugating_enzyme/RWD"/>
</dbReference>
<comment type="catalytic activity">
    <reaction evidence="1">
        <text>S-ubiquitinyl-[E1 ubiquitin-activating enzyme]-L-cysteine + [E2 ubiquitin-conjugating enzyme]-L-cysteine = [E1 ubiquitin-activating enzyme]-L-cysteine + S-ubiquitinyl-[E2 ubiquitin-conjugating enzyme]-L-cysteine.</text>
        <dbReference type="EC" id="2.3.2.23"/>
    </reaction>
</comment>
<dbReference type="PROSITE" id="PS50127">
    <property type="entry name" value="UBC_2"/>
    <property type="match status" value="1"/>
</dbReference>
<organism evidence="17 18">
    <name type="scientific">Bos indicus x Bos taurus</name>
    <name type="common">Hybrid cattle</name>
    <dbReference type="NCBI Taxonomy" id="30522"/>
    <lineage>
        <taxon>Eukaryota</taxon>
        <taxon>Metazoa</taxon>
        <taxon>Chordata</taxon>
        <taxon>Craniata</taxon>
        <taxon>Vertebrata</taxon>
        <taxon>Euteleostomi</taxon>
        <taxon>Mammalia</taxon>
        <taxon>Eutheria</taxon>
        <taxon>Laurasiatheria</taxon>
        <taxon>Artiodactyla</taxon>
        <taxon>Ruminantia</taxon>
        <taxon>Pecora</taxon>
        <taxon>Bovidae</taxon>
        <taxon>Bovinae</taxon>
        <taxon>Bos</taxon>
    </lineage>
</organism>
<evidence type="ECO:0000256" key="10">
    <source>
        <dbReference type="ARBA" id="ARBA00073285"/>
    </source>
</evidence>
<dbReference type="Pfam" id="PF00179">
    <property type="entry name" value="UQ_con"/>
    <property type="match status" value="1"/>
</dbReference>
<dbReference type="GO" id="GO:0036503">
    <property type="term" value="P:ERAD pathway"/>
    <property type="evidence" value="ECO:0007669"/>
    <property type="project" value="UniProtKB-ARBA"/>
</dbReference>
<evidence type="ECO:0000256" key="5">
    <source>
        <dbReference type="ARBA" id="ARBA00022786"/>
    </source>
</evidence>
<evidence type="ECO:0000256" key="6">
    <source>
        <dbReference type="ARBA" id="ARBA00022840"/>
    </source>
</evidence>
<accession>A0A4W2F238</accession>
<evidence type="ECO:0000256" key="14">
    <source>
        <dbReference type="PROSITE-ProRule" id="PRU10133"/>
    </source>
</evidence>
<dbReference type="EC" id="2.3.2.23" evidence="2"/>
<evidence type="ECO:0000256" key="4">
    <source>
        <dbReference type="ARBA" id="ARBA00022741"/>
    </source>
</evidence>
<dbReference type="Gene3D" id="3.10.110.10">
    <property type="entry name" value="Ubiquitin Conjugating Enzyme"/>
    <property type="match status" value="1"/>
</dbReference>
<dbReference type="FunFam" id="3.10.110.10:FF:000008">
    <property type="entry name" value="Ubiquitin-conjugating enzyme E2 G2"/>
    <property type="match status" value="1"/>
</dbReference>
<dbReference type="SMART" id="SM00212">
    <property type="entry name" value="UBCc"/>
    <property type="match status" value="1"/>
</dbReference>
<dbReference type="CDD" id="cd23796">
    <property type="entry name" value="UBCc_UBE2G2"/>
    <property type="match status" value="1"/>
</dbReference>
<comment type="function">
    <text evidence="8">Accepts ubiquitin from the E1 complex and catalyzes its covalent attachment to other proteins. In vitro catalyzes 'Lys-48'-linked polyubiquitination. Involved in endoplasmic reticulum-associated degradation (ERAD). Required for sterol-induced ubiquitination of 3-hydroxy-3-methylglutaryl coenzyme A reductase and its subsequent proteasomal degradation.</text>
</comment>
<evidence type="ECO:0000256" key="2">
    <source>
        <dbReference type="ARBA" id="ARBA00012486"/>
    </source>
</evidence>
<reference evidence="17" key="2">
    <citation type="submission" date="2025-08" db="UniProtKB">
        <authorList>
            <consortium name="Ensembl"/>
        </authorList>
    </citation>
    <scope>IDENTIFICATION</scope>
</reference>
<dbReference type="GO" id="GO:0005524">
    <property type="term" value="F:ATP binding"/>
    <property type="evidence" value="ECO:0007669"/>
    <property type="project" value="UniProtKB-UniRule"/>
</dbReference>
<evidence type="ECO:0000313" key="17">
    <source>
        <dbReference type="Ensembl" id="ENSBIXP00000043464.1"/>
    </source>
</evidence>
<sequence length="380" mass="42687">MAGTALKRLMAEYKQLTLNPPEGIVAGPMNEENFFEWEALIMGPEDTCFEFGVFPAILSFPLDYPLSPPKMRFTCEMFHPNIYPDGRVCISILHAPGDDPMGYESSAERWSPVQSVEKILLSVVSMLAGNAAPPPQDRSSSGPEKRLDTGACFSFFTNPCLAARWSFLSGGVQSLSLVRLFPTPWTTARQAALSITSSRSLLKLMFIESMMPSYHLILCRPLLLPSTFPSIRVFSNVSTLCIRWPKYWGFSFSINPSNVYSGLISFRIDWFHLLAVQGTLKSLLQHHSSKASILWHSAFFMVQLSYPYMSTGKTIALTIRTFAGNVMSLLFNTLSRFVIAFHSKEQVSFNFMDAITICSDFGAQENKVCHCFQFFLNYLP</sequence>
<evidence type="ECO:0000256" key="15">
    <source>
        <dbReference type="RuleBase" id="RU362109"/>
    </source>
</evidence>
<dbReference type="AlphaFoldDB" id="A0A4W2F238"/>
<keyword evidence="3" id="KW-0808">Transferase</keyword>
<evidence type="ECO:0000256" key="9">
    <source>
        <dbReference type="ARBA" id="ARBA00063420"/>
    </source>
</evidence>
<protein>
    <recommendedName>
        <fullName evidence="10">Ubiquitin-conjugating enzyme E2 G2</fullName>
        <ecNumber evidence="2">2.3.2.23</ecNumber>
    </recommendedName>
    <alternativeName>
        <fullName evidence="13">E2 ubiquitin-conjugating enzyme G2</fullName>
    </alternativeName>
    <alternativeName>
        <fullName evidence="11">Ubiquitin carrier protein G2</fullName>
    </alternativeName>
    <alternativeName>
        <fullName evidence="12">Ubiquitin-protein ligase G2</fullName>
    </alternativeName>
</protein>
<dbReference type="PANTHER" id="PTHR24067">
    <property type="entry name" value="UBIQUITIN-CONJUGATING ENZYME E2"/>
    <property type="match status" value="1"/>
</dbReference>
<keyword evidence="5 15" id="KW-0833">Ubl conjugation pathway</keyword>
<dbReference type="GO" id="GO:0061631">
    <property type="term" value="F:ubiquitin conjugating enzyme activity"/>
    <property type="evidence" value="ECO:0007669"/>
    <property type="project" value="UniProtKB-EC"/>
</dbReference>
<keyword evidence="6 15" id="KW-0067">ATP-binding</keyword>
<evidence type="ECO:0000256" key="8">
    <source>
        <dbReference type="ARBA" id="ARBA00055690"/>
    </source>
</evidence>
<evidence type="ECO:0000259" key="16">
    <source>
        <dbReference type="PROSITE" id="PS50127"/>
    </source>
</evidence>
<comment type="subunit">
    <text evidence="9">Interacts with AUP1 (via C-terminus); the interaction recruits UBE2G2 to lipid droplets. Interacts with ubiquitin ligases AMFR/gp78 and RNF139/TRC8; recruitment to lipid droplets by AUP1 facilitates interaction of UBE2G2 with AMFR and RNF139, leading to sterol-induced ubiquitination of 3-hydroxy-3-methylglutaryl coenzyme A reductase and its subsequent proteasomal degradation.</text>
</comment>
<dbReference type="Proteomes" id="UP000314981">
    <property type="component" value="Chromosome 1"/>
</dbReference>
<evidence type="ECO:0000256" key="7">
    <source>
        <dbReference type="ARBA" id="ARBA00043952"/>
    </source>
</evidence>
<name>A0A4W2F238_BOBOX</name>
<evidence type="ECO:0000313" key="18">
    <source>
        <dbReference type="Proteomes" id="UP000314981"/>
    </source>
</evidence>
<evidence type="ECO:0000256" key="11">
    <source>
        <dbReference type="ARBA" id="ARBA00076340"/>
    </source>
</evidence>
<gene>
    <name evidence="17" type="primary">UBE2G2</name>
</gene>
<feature type="domain" description="UBC core" evidence="16">
    <location>
        <begin position="4"/>
        <end position="166"/>
    </location>
</feature>
<dbReference type="InterPro" id="IPR023313">
    <property type="entry name" value="UBQ-conjugating_AS"/>
</dbReference>
<evidence type="ECO:0000256" key="1">
    <source>
        <dbReference type="ARBA" id="ARBA00000485"/>
    </source>
</evidence>
<proteinExistence type="inferred from homology"/>
<keyword evidence="18" id="KW-1185">Reference proteome</keyword>
<dbReference type="InterPro" id="IPR050113">
    <property type="entry name" value="Ub_conjugating_enzyme"/>
</dbReference>
<dbReference type="PROSITE" id="PS00183">
    <property type="entry name" value="UBC_1"/>
    <property type="match status" value="1"/>
</dbReference>
<feature type="active site" description="Glycyl thioester intermediate" evidence="14">
    <location>
        <position position="89"/>
    </location>
</feature>
<keyword evidence="4 15" id="KW-0547">Nucleotide-binding</keyword>
<evidence type="ECO:0000256" key="3">
    <source>
        <dbReference type="ARBA" id="ARBA00022679"/>
    </source>
</evidence>